<dbReference type="EMBL" id="JBJUIK010000015">
    <property type="protein sequence ID" value="KAL3503639.1"/>
    <property type="molecule type" value="Genomic_DNA"/>
</dbReference>
<protein>
    <submittedName>
        <fullName evidence="2">Uncharacterized protein</fullName>
    </submittedName>
</protein>
<proteinExistence type="predicted"/>
<organism evidence="2 3">
    <name type="scientific">Cinchona calisaya</name>
    <dbReference type="NCBI Taxonomy" id="153742"/>
    <lineage>
        <taxon>Eukaryota</taxon>
        <taxon>Viridiplantae</taxon>
        <taxon>Streptophyta</taxon>
        <taxon>Embryophyta</taxon>
        <taxon>Tracheophyta</taxon>
        <taxon>Spermatophyta</taxon>
        <taxon>Magnoliopsida</taxon>
        <taxon>eudicotyledons</taxon>
        <taxon>Gunneridae</taxon>
        <taxon>Pentapetalae</taxon>
        <taxon>asterids</taxon>
        <taxon>lamiids</taxon>
        <taxon>Gentianales</taxon>
        <taxon>Rubiaceae</taxon>
        <taxon>Cinchonoideae</taxon>
        <taxon>Cinchoneae</taxon>
        <taxon>Cinchona</taxon>
    </lineage>
</organism>
<accession>A0ABD2Y823</accession>
<comment type="caution">
    <text evidence="2">The sequence shown here is derived from an EMBL/GenBank/DDBJ whole genome shotgun (WGS) entry which is preliminary data.</text>
</comment>
<dbReference type="AlphaFoldDB" id="A0ABD2Y823"/>
<evidence type="ECO:0000313" key="3">
    <source>
        <dbReference type="Proteomes" id="UP001630127"/>
    </source>
</evidence>
<keyword evidence="3" id="KW-1185">Reference proteome</keyword>
<evidence type="ECO:0000256" key="1">
    <source>
        <dbReference type="SAM" id="SignalP"/>
    </source>
</evidence>
<keyword evidence="1" id="KW-0732">Signal</keyword>
<sequence length="310" mass="36285">MLLWFHVICHFEPMATLMCLVPHLRLPSPVPLICHYAEKGKIIEFAALYLASLVKSSCYRQEMYFQVDCILKEQMTLRQYVVNQLTSLYCEECILTLMESSQLFNYQEKKQRMMSVLMLLEIFARCGVQMSAHLNSWESLPKHSGISELMADCIESSGFKLTDKDIDLSTYSKYISEKPYVKRSEEYSNMDDPEARQWLSHYDAMADCGWNKCDPEHKKWHPLRVALESLWYRSWRRYCFKKALDTCRILVDKMERVNEVACCYAKEGKVFALTILLLLAREEVIDPMISEVKNDVPLKRSMTLSLKTTN</sequence>
<gene>
    <name evidence="2" type="ORF">ACH5RR_038088</name>
</gene>
<reference evidence="2 3" key="1">
    <citation type="submission" date="2024-11" db="EMBL/GenBank/DDBJ databases">
        <title>A near-complete genome assembly of Cinchona calisaya.</title>
        <authorList>
            <person name="Lian D.C."/>
            <person name="Zhao X.W."/>
            <person name="Wei L."/>
        </authorList>
    </citation>
    <scope>NUCLEOTIDE SEQUENCE [LARGE SCALE GENOMIC DNA]</scope>
    <source>
        <tissue evidence="2">Nenye</tissue>
    </source>
</reference>
<feature type="chain" id="PRO_5044750663" evidence="1">
    <location>
        <begin position="18"/>
        <end position="310"/>
    </location>
</feature>
<evidence type="ECO:0000313" key="2">
    <source>
        <dbReference type="EMBL" id="KAL3503639.1"/>
    </source>
</evidence>
<feature type="signal peptide" evidence="1">
    <location>
        <begin position="1"/>
        <end position="17"/>
    </location>
</feature>
<dbReference type="Proteomes" id="UP001630127">
    <property type="component" value="Unassembled WGS sequence"/>
</dbReference>
<name>A0ABD2Y823_9GENT</name>